<keyword evidence="17" id="KW-0576">Peroxisome</keyword>
<dbReference type="InterPro" id="IPR025654">
    <property type="entry name" value="PEX2/10"/>
</dbReference>
<evidence type="ECO:0000259" key="19">
    <source>
        <dbReference type="PROSITE" id="PS50089"/>
    </source>
</evidence>
<dbReference type="EC" id="2.3.2.27" evidence="5"/>
<accession>A0A016UN06</accession>
<dbReference type="CDD" id="cd16527">
    <property type="entry name" value="RING-HC_PEX10"/>
    <property type="match status" value="1"/>
</dbReference>
<evidence type="ECO:0000256" key="5">
    <source>
        <dbReference type="ARBA" id="ARBA00012483"/>
    </source>
</evidence>
<evidence type="ECO:0000256" key="4">
    <source>
        <dbReference type="ARBA" id="ARBA00008704"/>
    </source>
</evidence>
<evidence type="ECO:0000256" key="1">
    <source>
        <dbReference type="ARBA" id="ARBA00000900"/>
    </source>
</evidence>
<comment type="subcellular location">
    <subcellularLocation>
        <location evidence="2">Peroxisome membrane</location>
        <topology evidence="2">Multi-pass membrane protein</topology>
    </subcellularLocation>
</comment>
<evidence type="ECO:0000256" key="2">
    <source>
        <dbReference type="ARBA" id="ARBA00004585"/>
    </source>
</evidence>
<keyword evidence="6" id="KW-0813">Transport</keyword>
<dbReference type="InterPro" id="IPR017907">
    <property type="entry name" value="Znf_RING_CS"/>
</dbReference>
<keyword evidence="7" id="KW-0962">Peroxisome biogenesis</keyword>
<reference evidence="21" key="1">
    <citation type="journal article" date="2015" name="Nat. Genet.">
        <title>The genome and transcriptome of the zoonotic hookworm Ancylostoma ceylanicum identify infection-specific gene families.</title>
        <authorList>
            <person name="Schwarz E.M."/>
            <person name="Hu Y."/>
            <person name="Antoshechkin I."/>
            <person name="Miller M.M."/>
            <person name="Sternberg P.W."/>
            <person name="Aroian R.V."/>
        </authorList>
    </citation>
    <scope>NUCLEOTIDE SEQUENCE</scope>
    <source>
        <strain evidence="21">HY135</strain>
    </source>
</reference>
<evidence type="ECO:0000256" key="17">
    <source>
        <dbReference type="ARBA" id="ARBA00023140"/>
    </source>
</evidence>
<dbReference type="EMBL" id="JARK01001369">
    <property type="protein sequence ID" value="EYC16530.1"/>
    <property type="molecule type" value="Genomic_DNA"/>
</dbReference>
<evidence type="ECO:0000256" key="16">
    <source>
        <dbReference type="ARBA" id="ARBA00023136"/>
    </source>
</evidence>
<dbReference type="Pfam" id="PF14634">
    <property type="entry name" value="zf-RING_5"/>
    <property type="match status" value="1"/>
</dbReference>
<evidence type="ECO:0000256" key="18">
    <source>
        <dbReference type="PROSITE-ProRule" id="PRU00175"/>
    </source>
</evidence>
<evidence type="ECO:0000256" key="13">
    <source>
        <dbReference type="ARBA" id="ARBA00022833"/>
    </source>
</evidence>
<dbReference type="OrthoDB" id="6105938at2759"/>
<evidence type="ECO:0000256" key="9">
    <source>
        <dbReference type="ARBA" id="ARBA00022692"/>
    </source>
</evidence>
<keyword evidence="14" id="KW-0653">Protein transport</keyword>
<keyword evidence="13" id="KW-0862">Zinc</keyword>
<keyword evidence="10" id="KW-0479">Metal-binding</keyword>
<name>A0A016UN06_9BILA</name>
<comment type="catalytic activity">
    <reaction evidence="1">
        <text>S-ubiquitinyl-[E2 ubiquitin-conjugating enzyme]-L-cysteine + [acceptor protein]-L-lysine = [E2 ubiquitin-conjugating enzyme]-L-cysteine + N(6)-ubiquitinyl-[acceptor protein]-L-lysine.</text>
        <dbReference type="EC" id="2.3.2.27"/>
    </reaction>
</comment>
<protein>
    <recommendedName>
        <fullName evidence="5">RING-type E3 ubiquitin transferase</fullName>
        <ecNumber evidence="5">2.3.2.27</ecNumber>
    </recommendedName>
</protein>
<keyword evidence="8" id="KW-0808">Transferase</keyword>
<evidence type="ECO:0000256" key="14">
    <source>
        <dbReference type="ARBA" id="ARBA00022927"/>
    </source>
</evidence>
<dbReference type="InterPro" id="IPR001841">
    <property type="entry name" value="Znf_RING"/>
</dbReference>
<proteinExistence type="inferred from homology"/>
<dbReference type="InterPro" id="IPR013083">
    <property type="entry name" value="Znf_RING/FYVE/PHD"/>
</dbReference>
<keyword evidence="9" id="KW-0812">Transmembrane</keyword>
<evidence type="ECO:0000256" key="3">
    <source>
        <dbReference type="ARBA" id="ARBA00004906"/>
    </source>
</evidence>
<dbReference type="Proteomes" id="UP000024635">
    <property type="component" value="Unassembled WGS sequence"/>
</dbReference>
<dbReference type="InterPro" id="IPR006845">
    <property type="entry name" value="Pex_N"/>
</dbReference>
<keyword evidence="21" id="KW-1185">Reference proteome</keyword>
<evidence type="ECO:0000256" key="7">
    <source>
        <dbReference type="ARBA" id="ARBA00022593"/>
    </source>
</evidence>
<dbReference type="PANTHER" id="PTHR23350:SF0">
    <property type="entry name" value="PEROXISOME BIOGENESIS FACTOR 10"/>
    <property type="match status" value="1"/>
</dbReference>
<evidence type="ECO:0000256" key="8">
    <source>
        <dbReference type="ARBA" id="ARBA00022679"/>
    </source>
</evidence>
<dbReference type="STRING" id="53326.A0A016UN06"/>
<dbReference type="GO" id="GO:0016558">
    <property type="term" value="P:protein import into peroxisome matrix"/>
    <property type="evidence" value="ECO:0007669"/>
    <property type="project" value="InterPro"/>
</dbReference>
<feature type="domain" description="RING-type" evidence="19">
    <location>
        <begin position="271"/>
        <end position="311"/>
    </location>
</feature>
<evidence type="ECO:0000313" key="21">
    <source>
        <dbReference type="Proteomes" id="UP000024635"/>
    </source>
</evidence>
<dbReference type="Gene3D" id="3.30.40.10">
    <property type="entry name" value="Zinc/RING finger domain, C3HC4 (zinc finger)"/>
    <property type="match status" value="1"/>
</dbReference>
<dbReference type="PROSITE" id="PS50089">
    <property type="entry name" value="ZF_RING_2"/>
    <property type="match status" value="1"/>
</dbReference>
<evidence type="ECO:0000313" key="20">
    <source>
        <dbReference type="EMBL" id="EYC16530.1"/>
    </source>
</evidence>
<dbReference type="GO" id="GO:0061630">
    <property type="term" value="F:ubiquitin protein ligase activity"/>
    <property type="evidence" value="ECO:0007669"/>
    <property type="project" value="UniProtKB-EC"/>
</dbReference>
<evidence type="ECO:0000256" key="15">
    <source>
        <dbReference type="ARBA" id="ARBA00022989"/>
    </source>
</evidence>
<keyword evidence="12" id="KW-0833">Ubl conjugation pathway</keyword>
<keyword evidence="15" id="KW-1133">Transmembrane helix</keyword>
<dbReference type="PANTHER" id="PTHR23350">
    <property type="entry name" value="PEROXISOME ASSEMBLY PROTEIN 10"/>
    <property type="match status" value="1"/>
</dbReference>
<dbReference type="GO" id="GO:0005778">
    <property type="term" value="C:peroxisomal membrane"/>
    <property type="evidence" value="ECO:0007669"/>
    <property type="project" value="UniProtKB-SubCell"/>
</dbReference>
<dbReference type="PROSITE" id="PS00518">
    <property type="entry name" value="ZF_RING_1"/>
    <property type="match status" value="1"/>
</dbReference>
<sequence length="325" mass="37272">MLYVPKAEQFLIVQLMQSYVAEVGEIVRAHRRDEEEIDALQERISWVLKELIGQRAWMRFYPYIRVTAKMAYYSCTTLAGVQTLGEEYVKIFGVHSRRGVPSVGARLIFVLLHAIAPILSHVLLQRAERLLTHPSTSYFMGVPLRHNQKARRSFLNLIHWLRSVGIPQLHRIHIAFFYIYGVYYNISRRAAGITFLSLSPQTDVKALKIYRYLGLLTLAQTMVSLTLWVSSVMNSRTTQEGSRRKPQIADTTVRADVNELDDDFPHVWFRCSVCLERRSPSSTSCGHLFCWRCIQEHALSADAEASCPHCRAPIEPSQIVPLLNL</sequence>
<comment type="similarity">
    <text evidence="4">Belongs to the pex2/pex10/pex12 family.</text>
</comment>
<dbReference type="GO" id="GO:0008270">
    <property type="term" value="F:zinc ion binding"/>
    <property type="evidence" value="ECO:0007669"/>
    <property type="project" value="UniProtKB-KW"/>
</dbReference>
<evidence type="ECO:0000256" key="12">
    <source>
        <dbReference type="ARBA" id="ARBA00022786"/>
    </source>
</evidence>
<evidence type="ECO:0000256" key="6">
    <source>
        <dbReference type="ARBA" id="ARBA00022448"/>
    </source>
</evidence>
<dbReference type="Pfam" id="PF04757">
    <property type="entry name" value="Pex2_Pex12"/>
    <property type="match status" value="1"/>
</dbReference>
<dbReference type="SUPFAM" id="SSF57850">
    <property type="entry name" value="RING/U-box"/>
    <property type="match status" value="1"/>
</dbReference>
<keyword evidence="11 18" id="KW-0863">Zinc-finger</keyword>
<keyword evidence="16" id="KW-0472">Membrane</keyword>
<comment type="pathway">
    <text evidence="3">Protein modification; protein ubiquitination.</text>
</comment>
<dbReference type="AlphaFoldDB" id="A0A016UN06"/>
<comment type="caution">
    <text evidence="20">The sequence shown here is derived from an EMBL/GenBank/DDBJ whole genome shotgun (WGS) entry which is preliminary data.</text>
</comment>
<evidence type="ECO:0000256" key="10">
    <source>
        <dbReference type="ARBA" id="ARBA00022723"/>
    </source>
</evidence>
<evidence type="ECO:0000256" key="11">
    <source>
        <dbReference type="ARBA" id="ARBA00022771"/>
    </source>
</evidence>
<dbReference type="SMART" id="SM00184">
    <property type="entry name" value="RING"/>
    <property type="match status" value="1"/>
</dbReference>
<gene>
    <name evidence="20" type="primary">Acey_s0033.g2705</name>
    <name evidence="20" type="ORF">Y032_0033g2705</name>
</gene>
<organism evidence="20 21">
    <name type="scientific">Ancylostoma ceylanicum</name>
    <dbReference type="NCBI Taxonomy" id="53326"/>
    <lineage>
        <taxon>Eukaryota</taxon>
        <taxon>Metazoa</taxon>
        <taxon>Ecdysozoa</taxon>
        <taxon>Nematoda</taxon>
        <taxon>Chromadorea</taxon>
        <taxon>Rhabditida</taxon>
        <taxon>Rhabditina</taxon>
        <taxon>Rhabditomorpha</taxon>
        <taxon>Strongyloidea</taxon>
        <taxon>Ancylostomatidae</taxon>
        <taxon>Ancylostomatinae</taxon>
        <taxon>Ancylostoma</taxon>
    </lineage>
</organism>